<evidence type="ECO:0000313" key="3">
    <source>
        <dbReference type="Proteomes" id="UP000291343"/>
    </source>
</evidence>
<evidence type="ECO:0000256" key="1">
    <source>
        <dbReference type="SAM" id="SignalP"/>
    </source>
</evidence>
<reference evidence="2 3" key="1">
    <citation type="journal article" date="2017" name="Gigascience">
        <title>Genome sequence of the small brown planthopper, Laodelphax striatellus.</title>
        <authorList>
            <person name="Zhu J."/>
            <person name="Jiang F."/>
            <person name="Wang X."/>
            <person name="Yang P."/>
            <person name="Bao Y."/>
            <person name="Zhao W."/>
            <person name="Wang W."/>
            <person name="Lu H."/>
            <person name="Wang Q."/>
            <person name="Cui N."/>
            <person name="Li J."/>
            <person name="Chen X."/>
            <person name="Luo L."/>
            <person name="Yu J."/>
            <person name="Kang L."/>
            <person name="Cui F."/>
        </authorList>
    </citation>
    <scope>NUCLEOTIDE SEQUENCE [LARGE SCALE GENOMIC DNA]</scope>
    <source>
        <strain evidence="2">Lst14</strain>
    </source>
</reference>
<proteinExistence type="predicted"/>
<dbReference type="EMBL" id="QKKF02006905">
    <property type="protein sequence ID" value="RZF46203.1"/>
    <property type="molecule type" value="Genomic_DNA"/>
</dbReference>
<name>A0A482XK46_LAOST</name>
<dbReference type="OrthoDB" id="6634692at2759"/>
<evidence type="ECO:0000313" key="2">
    <source>
        <dbReference type="EMBL" id="RZF46203.1"/>
    </source>
</evidence>
<gene>
    <name evidence="2" type="ORF">LSTR_LSTR017168</name>
</gene>
<dbReference type="AlphaFoldDB" id="A0A482XK46"/>
<feature type="signal peptide" evidence="1">
    <location>
        <begin position="1"/>
        <end position="22"/>
    </location>
</feature>
<organism evidence="2 3">
    <name type="scientific">Laodelphax striatellus</name>
    <name type="common">Small brown planthopper</name>
    <name type="synonym">Delphax striatella</name>
    <dbReference type="NCBI Taxonomy" id="195883"/>
    <lineage>
        <taxon>Eukaryota</taxon>
        <taxon>Metazoa</taxon>
        <taxon>Ecdysozoa</taxon>
        <taxon>Arthropoda</taxon>
        <taxon>Hexapoda</taxon>
        <taxon>Insecta</taxon>
        <taxon>Pterygota</taxon>
        <taxon>Neoptera</taxon>
        <taxon>Paraneoptera</taxon>
        <taxon>Hemiptera</taxon>
        <taxon>Auchenorrhyncha</taxon>
        <taxon>Fulgoroidea</taxon>
        <taxon>Delphacidae</taxon>
        <taxon>Criomorphinae</taxon>
        <taxon>Laodelphax</taxon>
    </lineage>
</organism>
<dbReference type="InParanoid" id="A0A482XK46"/>
<comment type="caution">
    <text evidence="2">The sequence shown here is derived from an EMBL/GenBank/DDBJ whole genome shotgun (WGS) entry which is preliminary data.</text>
</comment>
<accession>A0A482XK46</accession>
<sequence>MMEVTCCVTRLQVCLLLWPVSSRLSCRCTEAYFPTDRTMMELRGNTVCPFTITMCQTNKMSDKIDNSLGRCMKGRECVQGTSTIVIEMPNGQAPVTKTLYTGCFCVSQTASSPKPVAKPGVDRT</sequence>
<dbReference type="Proteomes" id="UP000291343">
    <property type="component" value="Unassembled WGS sequence"/>
</dbReference>
<keyword evidence="3" id="KW-1185">Reference proteome</keyword>
<feature type="chain" id="PRO_5019720560" evidence="1">
    <location>
        <begin position="23"/>
        <end position="124"/>
    </location>
</feature>
<keyword evidence="1" id="KW-0732">Signal</keyword>
<protein>
    <submittedName>
        <fullName evidence="2">Uncharacterized protein</fullName>
    </submittedName>
</protein>